<gene>
    <name evidence="3" type="ORF">H9653_07645</name>
</gene>
<name>A0ABR8RJA1_9GAMM</name>
<organism evidence="3 4">
    <name type="scientific">Psychrobacter communis</name>
    <dbReference type="NCBI Taxonomy" id="2762238"/>
    <lineage>
        <taxon>Bacteria</taxon>
        <taxon>Pseudomonadati</taxon>
        <taxon>Pseudomonadota</taxon>
        <taxon>Gammaproteobacteria</taxon>
        <taxon>Moraxellales</taxon>
        <taxon>Moraxellaceae</taxon>
        <taxon>Psychrobacter</taxon>
    </lineage>
</organism>
<evidence type="ECO:0000256" key="2">
    <source>
        <dbReference type="SAM" id="Phobius"/>
    </source>
</evidence>
<evidence type="ECO:0000313" key="3">
    <source>
        <dbReference type="EMBL" id="MBD7947889.1"/>
    </source>
</evidence>
<evidence type="ECO:0008006" key="5">
    <source>
        <dbReference type="Google" id="ProtNLM"/>
    </source>
</evidence>
<feature type="transmembrane region" description="Helical" evidence="2">
    <location>
        <begin position="62"/>
        <end position="80"/>
    </location>
</feature>
<evidence type="ECO:0000313" key="4">
    <source>
        <dbReference type="Proteomes" id="UP000606724"/>
    </source>
</evidence>
<proteinExistence type="predicted"/>
<dbReference type="GeneID" id="84653095"/>
<dbReference type="Proteomes" id="UP000606724">
    <property type="component" value="Unassembled WGS sequence"/>
</dbReference>
<keyword evidence="2" id="KW-0812">Transmembrane</keyword>
<evidence type="ECO:0000256" key="1">
    <source>
        <dbReference type="SAM" id="MobiDB-lite"/>
    </source>
</evidence>
<comment type="caution">
    <text evidence="3">The sequence shown here is derived from an EMBL/GenBank/DDBJ whole genome shotgun (WGS) entry which is preliminary data.</text>
</comment>
<dbReference type="InterPro" id="IPR047730">
    <property type="entry name" value="ABZJ_00895-like"/>
</dbReference>
<dbReference type="NCBIfam" id="NF038216">
    <property type="entry name" value="ABZJ_00895_fam"/>
    <property type="match status" value="1"/>
</dbReference>
<reference evidence="3 4" key="1">
    <citation type="submission" date="2020-08" db="EMBL/GenBank/DDBJ databases">
        <title>A Genomic Blueprint of the Chicken Gut Microbiome.</title>
        <authorList>
            <person name="Gilroy R."/>
            <person name="Ravi A."/>
            <person name="Getino M."/>
            <person name="Pursley I."/>
            <person name="Horton D.L."/>
            <person name="Alikhan N.-F."/>
            <person name="Baker D."/>
            <person name="Gharbi K."/>
            <person name="Hall N."/>
            <person name="Watson M."/>
            <person name="Adriaenssens E.M."/>
            <person name="Foster-Nyarko E."/>
            <person name="Jarju S."/>
            <person name="Secka A."/>
            <person name="Antonio M."/>
            <person name="Oren A."/>
            <person name="Chaudhuri R."/>
            <person name="La Ragione R.M."/>
            <person name="Hildebrand F."/>
            <person name="Pallen M.J."/>
        </authorList>
    </citation>
    <scope>NUCLEOTIDE SEQUENCE [LARGE SCALE GENOMIC DNA]</scope>
    <source>
        <strain evidence="3 4">Sa4CVA2</strain>
    </source>
</reference>
<feature type="region of interest" description="Disordered" evidence="1">
    <location>
        <begin position="1"/>
        <end position="26"/>
    </location>
</feature>
<keyword evidence="4" id="KW-1185">Reference proteome</keyword>
<feature type="transmembrane region" description="Helical" evidence="2">
    <location>
        <begin position="101"/>
        <end position="122"/>
    </location>
</feature>
<feature type="transmembrane region" description="Helical" evidence="2">
    <location>
        <begin position="35"/>
        <end position="56"/>
    </location>
</feature>
<feature type="transmembrane region" description="Helical" evidence="2">
    <location>
        <begin position="142"/>
        <end position="164"/>
    </location>
</feature>
<accession>A0ABR8RJA1</accession>
<keyword evidence="2" id="KW-0472">Membrane</keyword>
<dbReference type="EMBL" id="JACSQR010000018">
    <property type="protein sequence ID" value="MBD7947889.1"/>
    <property type="molecule type" value="Genomic_DNA"/>
</dbReference>
<dbReference type="RefSeq" id="WP_191691646.1">
    <property type="nucleotide sequence ID" value="NZ_JACSQR010000018.1"/>
</dbReference>
<protein>
    <recommendedName>
        <fullName evidence="5">DUF4199 domain-containing protein</fullName>
    </recommendedName>
</protein>
<sequence length="174" mass="19423">MSRKPMQLSKRLSPAKDGQTAGNTSSNLNVMPPKMAPYIGFFAVGYVLASAIFMMVQTKFALNSQLVTVVSIIVGAYIAVHKFIKHQQRALDKKEINRLMFGGVAVVWLLTIVYFLGIWFFLFDAVSREVLTEMAIQRPLPLLSALVMILVLSLVSARLSILLINRLLNPKQSR</sequence>
<keyword evidence="2" id="KW-1133">Transmembrane helix</keyword>